<gene>
    <name evidence="6" type="ORF">JBF11_02175</name>
</gene>
<name>A0ABY5Y3J3_9BACT</name>
<dbReference type="EMBL" id="CP065938">
    <property type="protein sequence ID" value="UWX06144.1"/>
    <property type="molecule type" value="Genomic_DNA"/>
</dbReference>
<dbReference type="InterPro" id="IPR017900">
    <property type="entry name" value="4Fe4S_Fe_S_CS"/>
</dbReference>
<dbReference type="Pfam" id="PF12838">
    <property type="entry name" value="Fer4_7"/>
    <property type="match status" value="1"/>
</dbReference>
<dbReference type="Proteomes" id="UP001058120">
    <property type="component" value="Chromosome"/>
</dbReference>
<dbReference type="Gene3D" id="3.30.70.20">
    <property type="match status" value="1"/>
</dbReference>
<sequence>MPPVINSDLCLKCGSCVDVCPMDVFYGSKKGEIPIVTYPEECWHAEACALHCPANAIDFRIPLTMVVPIKKLHIEKSS</sequence>
<evidence type="ECO:0000256" key="2">
    <source>
        <dbReference type="ARBA" id="ARBA00022723"/>
    </source>
</evidence>
<organism evidence="6 7">
    <name type="scientific">Taurinivorans muris</name>
    <dbReference type="NCBI Taxonomy" id="2787751"/>
    <lineage>
        <taxon>Bacteria</taxon>
        <taxon>Pseudomonadati</taxon>
        <taxon>Thermodesulfobacteriota</taxon>
        <taxon>Desulfovibrionia</taxon>
        <taxon>Desulfovibrionales</taxon>
        <taxon>Desulfovibrionaceae</taxon>
        <taxon>Taurinivorans</taxon>
    </lineage>
</organism>
<evidence type="ECO:0000313" key="6">
    <source>
        <dbReference type="EMBL" id="UWX06144.1"/>
    </source>
</evidence>
<evidence type="ECO:0000256" key="1">
    <source>
        <dbReference type="ARBA" id="ARBA00022485"/>
    </source>
</evidence>
<proteinExistence type="predicted"/>
<keyword evidence="1" id="KW-0004">4Fe-4S</keyword>
<evidence type="ECO:0000313" key="7">
    <source>
        <dbReference type="Proteomes" id="UP001058120"/>
    </source>
</evidence>
<protein>
    <submittedName>
        <fullName evidence="6">Ferredoxin family protein</fullName>
    </submittedName>
</protein>
<keyword evidence="7" id="KW-1185">Reference proteome</keyword>
<keyword evidence="2" id="KW-0479">Metal-binding</keyword>
<reference evidence="6" key="1">
    <citation type="submission" date="2020-12" db="EMBL/GenBank/DDBJ databases">
        <title>Taurinivorans muris gen. nov., sp. nov., fundamental and realized metabolic niche of a ubiquitous sulfidogenic bacterium in the murine intestine.</title>
        <authorList>
            <person name="Ye H."/>
            <person name="Hanson B.T."/>
            <person name="Loy A."/>
        </authorList>
    </citation>
    <scope>NUCLEOTIDE SEQUENCE</scope>
    <source>
        <strain evidence="6">LT0009</strain>
    </source>
</reference>
<feature type="domain" description="4Fe-4S ferredoxin-type" evidence="5">
    <location>
        <begin position="32"/>
        <end position="62"/>
    </location>
</feature>
<dbReference type="PROSITE" id="PS51379">
    <property type="entry name" value="4FE4S_FER_2"/>
    <property type="match status" value="2"/>
</dbReference>
<dbReference type="InterPro" id="IPR017896">
    <property type="entry name" value="4Fe4S_Fe-S-bd"/>
</dbReference>
<accession>A0ABY5Y3J3</accession>
<keyword evidence="3" id="KW-0408">Iron</keyword>
<evidence type="ECO:0000256" key="4">
    <source>
        <dbReference type="ARBA" id="ARBA00023014"/>
    </source>
</evidence>
<dbReference type="PROSITE" id="PS00198">
    <property type="entry name" value="4FE4S_FER_1"/>
    <property type="match status" value="1"/>
</dbReference>
<dbReference type="RefSeq" id="WP_334315745.1">
    <property type="nucleotide sequence ID" value="NZ_CP065938.1"/>
</dbReference>
<evidence type="ECO:0000259" key="5">
    <source>
        <dbReference type="PROSITE" id="PS51379"/>
    </source>
</evidence>
<dbReference type="PANTHER" id="PTHR43687">
    <property type="entry name" value="ADENYLYLSULFATE REDUCTASE, BETA SUBUNIT"/>
    <property type="match status" value="1"/>
</dbReference>
<keyword evidence="4" id="KW-0411">Iron-sulfur</keyword>
<evidence type="ECO:0000256" key="3">
    <source>
        <dbReference type="ARBA" id="ARBA00023004"/>
    </source>
</evidence>
<feature type="domain" description="4Fe-4S ferredoxin-type" evidence="5">
    <location>
        <begin position="1"/>
        <end position="30"/>
    </location>
</feature>
<dbReference type="InterPro" id="IPR050572">
    <property type="entry name" value="Fe-S_Ferredoxin"/>
</dbReference>
<dbReference type="PANTHER" id="PTHR43687:SF1">
    <property type="entry name" value="FERREDOXIN III"/>
    <property type="match status" value="1"/>
</dbReference>
<dbReference type="SUPFAM" id="SSF54862">
    <property type="entry name" value="4Fe-4S ferredoxins"/>
    <property type="match status" value="1"/>
</dbReference>